<dbReference type="AlphaFoldDB" id="A0A1M7G2M7"/>
<evidence type="ECO:0000313" key="2">
    <source>
        <dbReference type="EMBL" id="SHM10456.1"/>
    </source>
</evidence>
<evidence type="ECO:0000313" key="3">
    <source>
        <dbReference type="Proteomes" id="UP000190911"/>
    </source>
</evidence>
<dbReference type="STRING" id="29571.SAMN05878437_1236"/>
<proteinExistence type="predicted"/>
<reference evidence="2 3" key="1">
    <citation type="submission" date="2016-11" db="EMBL/GenBank/DDBJ databases">
        <authorList>
            <person name="Jaros S."/>
            <person name="Januszkiewicz K."/>
            <person name="Wedrychowicz H."/>
        </authorList>
    </citation>
    <scope>NUCLEOTIDE SEQUENCE [LARGE SCALE GENOMIC DNA]</scope>
    <source>
        <strain evidence="2 3">ACAM 12</strain>
    </source>
</reference>
<accession>A0A1M7G2M7</accession>
<evidence type="ECO:0000256" key="1">
    <source>
        <dbReference type="SAM" id="Phobius"/>
    </source>
</evidence>
<organism evidence="2 3">
    <name type="scientific">Vreelandella subglaciescola</name>
    <dbReference type="NCBI Taxonomy" id="29571"/>
    <lineage>
        <taxon>Bacteria</taxon>
        <taxon>Pseudomonadati</taxon>
        <taxon>Pseudomonadota</taxon>
        <taxon>Gammaproteobacteria</taxon>
        <taxon>Oceanospirillales</taxon>
        <taxon>Halomonadaceae</taxon>
        <taxon>Vreelandella</taxon>
    </lineage>
</organism>
<sequence>MIRLGLLLLILPPLLLLGLYFWELADVRACQLDGGHWDYVASVCRDSAQDFASFFERAPFIVNGSMMTSVVGLLLCMMGLVQRRQQA</sequence>
<feature type="transmembrane region" description="Helical" evidence="1">
    <location>
        <begin position="60"/>
        <end position="81"/>
    </location>
</feature>
<dbReference type="RefSeq" id="WP_079552146.1">
    <property type="nucleotide sequence ID" value="NZ_LT670847.1"/>
</dbReference>
<dbReference type="OrthoDB" id="6120615at2"/>
<dbReference type="EMBL" id="LT670847">
    <property type="protein sequence ID" value="SHM10456.1"/>
    <property type="molecule type" value="Genomic_DNA"/>
</dbReference>
<gene>
    <name evidence="2" type="ORF">SAMN05878437_1236</name>
</gene>
<keyword evidence="3" id="KW-1185">Reference proteome</keyword>
<keyword evidence="1" id="KW-0812">Transmembrane</keyword>
<keyword evidence="1" id="KW-1133">Transmembrane helix</keyword>
<keyword evidence="1" id="KW-0472">Membrane</keyword>
<dbReference type="Proteomes" id="UP000190911">
    <property type="component" value="Chromosome I"/>
</dbReference>
<dbReference type="InParanoid" id="A0A1M7G2M7"/>
<protein>
    <submittedName>
        <fullName evidence="2">Uncharacterized protein</fullName>
    </submittedName>
</protein>
<name>A0A1M7G2M7_9GAMM</name>